<proteinExistence type="inferred from homology"/>
<feature type="region of interest" description="Disordered" evidence="10">
    <location>
        <begin position="42"/>
        <end position="127"/>
    </location>
</feature>
<evidence type="ECO:0000256" key="5">
    <source>
        <dbReference type="ARBA" id="ARBA00022927"/>
    </source>
</evidence>
<organism evidence="11 12">
    <name type="scientific">Paenibacillus sedimenti</name>
    <dbReference type="NCBI Taxonomy" id="2770274"/>
    <lineage>
        <taxon>Bacteria</taxon>
        <taxon>Bacillati</taxon>
        <taxon>Bacillota</taxon>
        <taxon>Bacilli</taxon>
        <taxon>Bacillales</taxon>
        <taxon>Paenibacillaceae</taxon>
        <taxon>Paenibacillus</taxon>
    </lineage>
</organism>
<evidence type="ECO:0000256" key="1">
    <source>
        <dbReference type="ARBA" id="ARBA00004162"/>
    </source>
</evidence>
<evidence type="ECO:0000256" key="9">
    <source>
        <dbReference type="HAMAP-Rule" id="MF_00236"/>
    </source>
</evidence>
<keyword evidence="5 9" id="KW-0653">Protein transport</keyword>
<comment type="function">
    <text evidence="9">Part of the twin-arginine translocation (Tat) system that transports large folded proteins containing a characteristic twin-arginine motif in their signal peptide across membranes. TatA could form the protein-conducting channel of the Tat system.</text>
</comment>
<dbReference type="GO" id="GO:0043953">
    <property type="term" value="P:protein transport by the Tat complex"/>
    <property type="evidence" value="ECO:0007669"/>
    <property type="project" value="UniProtKB-UniRule"/>
</dbReference>
<sequence>MFQNIGFTEILLIGIIALLLFGPQKLPELGRALGRTISEFKKGTRDLLSDVNPTPPAAETPANPTSPAQSAAVPVAAPAAEQAGRSPVAAEAAEQAAGSPAAAIAAEEPAAPAPAPAPPSNPRRLPD</sequence>
<dbReference type="NCBIfam" id="NF011430">
    <property type="entry name" value="PRK14861.1"/>
    <property type="match status" value="1"/>
</dbReference>
<evidence type="ECO:0000256" key="2">
    <source>
        <dbReference type="ARBA" id="ARBA00022448"/>
    </source>
</evidence>
<evidence type="ECO:0000256" key="8">
    <source>
        <dbReference type="ARBA" id="ARBA00023136"/>
    </source>
</evidence>
<accession>A0A926KNW3</accession>
<evidence type="ECO:0000256" key="4">
    <source>
        <dbReference type="ARBA" id="ARBA00022692"/>
    </source>
</evidence>
<feature type="transmembrane region" description="Helical" evidence="9">
    <location>
        <begin position="6"/>
        <end position="22"/>
    </location>
</feature>
<comment type="subcellular location">
    <subcellularLocation>
        <location evidence="1 9">Cell membrane</location>
        <topology evidence="1 9">Single-pass membrane protein</topology>
    </subcellularLocation>
</comment>
<dbReference type="InterPro" id="IPR003369">
    <property type="entry name" value="TatA/B/E"/>
</dbReference>
<evidence type="ECO:0000313" key="12">
    <source>
        <dbReference type="Proteomes" id="UP000650466"/>
    </source>
</evidence>
<comment type="similarity">
    <text evidence="9">Belongs to the TatA/E family.</text>
</comment>
<dbReference type="PRINTS" id="PR01506">
    <property type="entry name" value="TATBPROTEIN"/>
</dbReference>
<feature type="compositionally biased region" description="Pro residues" evidence="10">
    <location>
        <begin position="111"/>
        <end position="121"/>
    </location>
</feature>
<dbReference type="AlphaFoldDB" id="A0A926KNW3"/>
<evidence type="ECO:0000313" key="11">
    <source>
        <dbReference type="EMBL" id="MBD0379673.1"/>
    </source>
</evidence>
<dbReference type="GO" id="GO:0033281">
    <property type="term" value="C:TAT protein transport complex"/>
    <property type="evidence" value="ECO:0007669"/>
    <property type="project" value="UniProtKB-UniRule"/>
</dbReference>
<protein>
    <recommendedName>
        <fullName evidence="9">Sec-independent protein translocase protein TatA</fullName>
    </recommendedName>
</protein>
<reference evidence="11" key="1">
    <citation type="submission" date="2020-09" db="EMBL/GenBank/DDBJ databases">
        <title>Draft Genome Sequence of Paenibacillus sp. WST5.</title>
        <authorList>
            <person name="Bao Z."/>
        </authorList>
    </citation>
    <scope>NUCLEOTIDE SEQUENCE</scope>
    <source>
        <strain evidence="11">WST5</strain>
    </source>
</reference>
<dbReference type="Pfam" id="PF02416">
    <property type="entry name" value="TatA_B_E"/>
    <property type="match status" value="1"/>
</dbReference>
<keyword evidence="3 9" id="KW-1003">Cell membrane</keyword>
<keyword evidence="12" id="KW-1185">Reference proteome</keyword>
<dbReference type="RefSeq" id="WP_188173472.1">
    <property type="nucleotide sequence ID" value="NZ_JACVVD010000002.1"/>
</dbReference>
<dbReference type="GO" id="GO:0008320">
    <property type="term" value="F:protein transmembrane transporter activity"/>
    <property type="evidence" value="ECO:0007669"/>
    <property type="project" value="UniProtKB-UniRule"/>
</dbReference>
<dbReference type="Proteomes" id="UP000650466">
    <property type="component" value="Unassembled WGS sequence"/>
</dbReference>
<dbReference type="NCBIfam" id="TIGR01411">
    <property type="entry name" value="tatAE"/>
    <property type="match status" value="1"/>
</dbReference>
<keyword evidence="7 9" id="KW-0811">Translocation</keyword>
<evidence type="ECO:0000256" key="7">
    <source>
        <dbReference type="ARBA" id="ARBA00023010"/>
    </source>
</evidence>
<evidence type="ECO:0000256" key="3">
    <source>
        <dbReference type="ARBA" id="ARBA00022475"/>
    </source>
</evidence>
<dbReference type="InterPro" id="IPR006312">
    <property type="entry name" value="TatA/E"/>
</dbReference>
<dbReference type="PANTHER" id="PTHR42982">
    <property type="entry name" value="SEC-INDEPENDENT PROTEIN TRANSLOCASE PROTEIN TATA"/>
    <property type="match status" value="1"/>
</dbReference>
<dbReference type="HAMAP" id="MF_00236">
    <property type="entry name" value="TatA_E"/>
    <property type="match status" value="1"/>
</dbReference>
<comment type="caution">
    <text evidence="11">The sequence shown here is derived from an EMBL/GenBank/DDBJ whole genome shotgun (WGS) entry which is preliminary data.</text>
</comment>
<name>A0A926KNW3_9BACL</name>
<feature type="compositionally biased region" description="Low complexity" evidence="10">
    <location>
        <begin position="59"/>
        <end position="110"/>
    </location>
</feature>
<keyword evidence="8 9" id="KW-0472">Membrane</keyword>
<keyword evidence="6 9" id="KW-1133">Transmembrane helix</keyword>
<comment type="subunit">
    <text evidence="9">Forms a complex with TatC.</text>
</comment>
<evidence type="ECO:0000256" key="6">
    <source>
        <dbReference type="ARBA" id="ARBA00022989"/>
    </source>
</evidence>
<keyword evidence="2 9" id="KW-0813">Transport</keyword>
<dbReference type="EMBL" id="JACVVD010000002">
    <property type="protein sequence ID" value="MBD0379673.1"/>
    <property type="molecule type" value="Genomic_DNA"/>
</dbReference>
<evidence type="ECO:0000256" key="10">
    <source>
        <dbReference type="SAM" id="MobiDB-lite"/>
    </source>
</evidence>
<dbReference type="PANTHER" id="PTHR42982:SF1">
    <property type="entry name" value="SEC-INDEPENDENT PROTEIN TRANSLOCASE PROTEIN TATA"/>
    <property type="match status" value="1"/>
</dbReference>
<keyword evidence="4 9" id="KW-0812">Transmembrane</keyword>
<gene>
    <name evidence="9 11" type="primary">tatA</name>
    <name evidence="11" type="ORF">ICC18_06065</name>
</gene>
<dbReference type="Gene3D" id="1.20.5.3310">
    <property type="match status" value="1"/>
</dbReference>